<feature type="region of interest" description="Disordered" evidence="1">
    <location>
        <begin position="175"/>
        <end position="207"/>
    </location>
</feature>
<organism evidence="2 3">
    <name type="scientific">Solanum tuberosum</name>
    <name type="common">Potato</name>
    <dbReference type="NCBI Taxonomy" id="4113"/>
    <lineage>
        <taxon>Eukaryota</taxon>
        <taxon>Viridiplantae</taxon>
        <taxon>Streptophyta</taxon>
        <taxon>Embryophyta</taxon>
        <taxon>Tracheophyta</taxon>
        <taxon>Spermatophyta</taxon>
        <taxon>Magnoliopsida</taxon>
        <taxon>eudicotyledons</taxon>
        <taxon>Gunneridae</taxon>
        <taxon>Pentapetalae</taxon>
        <taxon>asterids</taxon>
        <taxon>lamiids</taxon>
        <taxon>Solanales</taxon>
        <taxon>Solanaceae</taxon>
        <taxon>Solanoideae</taxon>
        <taxon>Solaneae</taxon>
        <taxon>Solanum</taxon>
    </lineage>
</organism>
<feature type="region of interest" description="Disordered" evidence="1">
    <location>
        <begin position="277"/>
        <end position="325"/>
    </location>
</feature>
<protein>
    <submittedName>
        <fullName evidence="2">Uncharacterized protein</fullName>
    </submittedName>
</protein>
<accession>M1DXC7</accession>
<evidence type="ECO:0000256" key="1">
    <source>
        <dbReference type="SAM" id="MobiDB-lite"/>
    </source>
</evidence>
<dbReference type="InParanoid" id="M1DXC7"/>
<dbReference type="Gramene" id="PGSC0003DMT400095932">
    <property type="protein sequence ID" value="PGSC0003DMT400095932"/>
    <property type="gene ID" value="PGSC0003DMG400045503"/>
</dbReference>
<dbReference type="EnsemblPlants" id="PGSC0003DMT400095932">
    <property type="protein sequence ID" value="PGSC0003DMT400095932"/>
    <property type="gene ID" value="PGSC0003DMG400045503"/>
</dbReference>
<evidence type="ECO:0000313" key="2">
    <source>
        <dbReference type="EnsemblPlants" id="PGSC0003DMT400095932"/>
    </source>
</evidence>
<reference evidence="2" key="2">
    <citation type="submission" date="2015-06" db="UniProtKB">
        <authorList>
            <consortium name="EnsemblPlants"/>
        </authorList>
    </citation>
    <scope>IDENTIFICATION</scope>
    <source>
        <strain evidence="2">DM1-3 516 R44</strain>
    </source>
</reference>
<dbReference type="Proteomes" id="UP000011115">
    <property type="component" value="Unassembled WGS sequence"/>
</dbReference>
<dbReference type="AlphaFoldDB" id="M1DXC7"/>
<feature type="compositionally biased region" description="Basic and acidic residues" evidence="1">
    <location>
        <begin position="191"/>
        <end position="207"/>
    </location>
</feature>
<reference evidence="3" key="1">
    <citation type="journal article" date="2011" name="Nature">
        <title>Genome sequence and analysis of the tuber crop potato.</title>
        <authorList>
            <consortium name="The Potato Genome Sequencing Consortium"/>
        </authorList>
    </citation>
    <scope>NUCLEOTIDE SEQUENCE [LARGE SCALE GENOMIC DNA]</scope>
    <source>
        <strain evidence="3">cv. DM1-3 516 R44</strain>
    </source>
</reference>
<evidence type="ECO:0000313" key="3">
    <source>
        <dbReference type="Proteomes" id="UP000011115"/>
    </source>
</evidence>
<dbReference type="HOGENOM" id="CLU_856353_0_0_1"/>
<proteinExistence type="predicted"/>
<name>M1DXC7_SOLTU</name>
<keyword evidence="3" id="KW-1185">Reference proteome</keyword>
<sequence length="325" mass="37203">MEWIVQVLIEASKTKGNVVRRWRKTETLSEIFIARNFNKFGRYISLINVRGRRRAVLIIPELTTNSGWMDIAEKVTRFISIHKRENNLEEYDSNIPYAEVISGEINLGPIAQLGQKHKGNSETHLGLNETSREEQVRDINGLSTIKTLASQFLEAIKLWEKSSEEITKEKMVGEKVADENAHMQTHNSKLTNEDRHSEERYTSKDLNQRELQLQQVLDAEPVVMQNLSEEDLAEIEAPNWVNSHILELSNTYGVAFEGFEKETLALLMRIDERKTEIDNKKQGKASSTPKSRGIGKNELKKLQSSLNKEVEGARSRGRVLSLTFK</sequence>
<dbReference type="PaxDb" id="4113-PGSC0003DMT400095932"/>